<comment type="caution">
    <text evidence="1">The sequence shown here is derived from an EMBL/GenBank/DDBJ whole genome shotgun (WGS) entry which is preliminary data.</text>
</comment>
<protein>
    <submittedName>
        <fullName evidence="1">DUF922 domain-containing protein</fullName>
    </submittedName>
</protein>
<name>A0A6A7ZM69_RHIML</name>
<accession>A0A6A7ZM69</accession>
<dbReference type="AlphaFoldDB" id="A0A6A7ZM69"/>
<sequence length="220" mass="23959">MKAVPIPVRLRPHSMKVFVGVGLAGRRTCFLLACVLMTPAAGRAEWQAVEKIKTYAITGQSGPELYASIGERGPQVGGLGRAIAHTSFKLTWRRKYEERDGACVLASALPKLTITYTLPELAGKLPAGIETHWQTFIAGVKKHELVHGDFIKEMVSAIEAATVGLTVADDPQCRKIKSEMTKRLGEISRAQRQKSRDFDKAELSDGGNVHQLILNLVNGG</sequence>
<proteinExistence type="predicted"/>
<dbReference type="Pfam" id="PF06037">
    <property type="entry name" value="DUF922"/>
    <property type="match status" value="1"/>
</dbReference>
<dbReference type="InterPro" id="IPR010321">
    <property type="entry name" value="DUF922"/>
</dbReference>
<dbReference type="EMBL" id="WISP01000072">
    <property type="protein sequence ID" value="MQW04033.1"/>
    <property type="molecule type" value="Genomic_DNA"/>
</dbReference>
<gene>
    <name evidence="1" type="ORF">GHK45_09530</name>
</gene>
<evidence type="ECO:0000313" key="1">
    <source>
        <dbReference type="EMBL" id="MQW04033.1"/>
    </source>
</evidence>
<dbReference type="PIRSF" id="PIRSF010521">
    <property type="entry name" value="DUF922_bac"/>
    <property type="match status" value="1"/>
</dbReference>
<organism evidence="1">
    <name type="scientific">Rhizobium meliloti</name>
    <name type="common">Ensifer meliloti</name>
    <name type="synonym">Sinorhizobium meliloti</name>
    <dbReference type="NCBI Taxonomy" id="382"/>
    <lineage>
        <taxon>Bacteria</taxon>
        <taxon>Pseudomonadati</taxon>
        <taxon>Pseudomonadota</taxon>
        <taxon>Alphaproteobacteria</taxon>
        <taxon>Hyphomicrobiales</taxon>
        <taxon>Rhizobiaceae</taxon>
        <taxon>Sinorhizobium/Ensifer group</taxon>
        <taxon>Sinorhizobium</taxon>
    </lineage>
</organism>
<reference evidence="1" key="1">
    <citation type="journal article" date="2013" name="Genome Biol.">
        <title>Comparative genomics of the core and accessory genomes of 48 Sinorhizobium strains comprising five genospecies.</title>
        <authorList>
            <person name="Sugawara M."/>
            <person name="Epstein B."/>
            <person name="Badgley B.D."/>
            <person name="Unno T."/>
            <person name="Xu L."/>
            <person name="Reese J."/>
            <person name="Gyaneshwar P."/>
            <person name="Denny R."/>
            <person name="Mudge J."/>
            <person name="Bharti A.K."/>
            <person name="Farmer A.D."/>
            <person name="May G.D."/>
            <person name="Woodward J.E."/>
            <person name="Medigue C."/>
            <person name="Vallenet D."/>
            <person name="Lajus A."/>
            <person name="Rouy Z."/>
            <person name="Martinez-Vaz B."/>
            <person name="Tiffin P."/>
            <person name="Young N.D."/>
            <person name="Sadowsky M.J."/>
        </authorList>
    </citation>
    <scope>NUCLEOTIDE SEQUENCE</scope>
    <source>
        <strain evidence="1">M30</strain>
    </source>
</reference>